<dbReference type="InterPro" id="IPR029525">
    <property type="entry name" value="INO80C/Ies6"/>
</dbReference>
<evidence type="ECO:0000313" key="6">
    <source>
        <dbReference type="EMBL" id="ODQ48082.1"/>
    </source>
</evidence>
<dbReference type="EMBL" id="KV454002">
    <property type="protein sequence ID" value="ODQ48082.1"/>
    <property type="molecule type" value="Genomic_DNA"/>
</dbReference>
<evidence type="ECO:0000256" key="2">
    <source>
        <dbReference type="ARBA" id="ARBA00023015"/>
    </source>
</evidence>
<evidence type="ECO:0000256" key="3">
    <source>
        <dbReference type="ARBA" id="ARBA00023163"/>
    </source>
</evidence>
<dbReference type="AlphaFoldDB" id="A0A1E3NPW1"/>
<dbReference type="GO" id="GO:0031011">
    <property type="term" value="C:Ino80 complex"/>
    <property type="evidence" value="ECO:0007669"/>
    <property type="project" value="EnsemblFungi"/>
</dbReference>
<evidence type="ECO:0000259" key="5">
    <source>
        <dbReference type="SMART" id="SM00993"/>
    </source>
</evidence>
<accession>A0A1E3NPW1</accession>
<dbReference type="PANTHER" id="PTHR31200">
    <property type="entry name" value="INO80 COMPLEX SUBUNIT C"/>
    <property type="match status" value="1"/>
</dbReference>
<organism evidence="6 7">
    <name type="scientific">Pichia membranifaciens NRRL Y-2026</name>
    <dbReference type="NCBI Taxonomy" id="763406"/>
    <lineage>
        <taxon>Eukaryota</taxon>
        <taxon>Fungi</taxon>
        <taxon>Dikarya</taxon>
        <taxon>Ascomycota</taxon>
        <taxon>Saccharomycotina</taxon>
        <taxon>Pichiomycetes</taxon>
        <taxon>Pichiales</taxon>
        <taxon>Pichiaceae</taxon>
        <taxon>Pichia</taxon>
    </lineage>
</organism>
<reference evidence="6 7" key="1">
    <citation type="journal article" date="2016" name="Proc. Natl. Acad. Sci. U.S.A.">
        <title>Comparative genomics of biotechnologically important yeasts.</title>
        <authorList>
            <person name="Riley R."/>
            <person name="Haridas S."/>
            <person name="Wolfe K.H."/>
            <person name="Lopes M.R."/>
            <person name="Hittinger C.T."/>
            <person name="Goeker M."/>
            <person name="Salamov A.A."/>
            <person name="Wisecaver J.H."/>
            <person name="Long T.M."/>
            <person name="Calvey C.H."/>
            <person name="Aerts A.L."/>
            <person name="Barry K.W."/>
            <person name="Choi C."/>
            <person name="Clum A."/>
            <person name="Coughlan A.Y."/>
            <person name="Deshpande S."/>
            <person name="Douglass A.P."/>
            <person name="Hanson S.J."/>
            <person name="Klenk H.-P."/>
            <person name="LaButti K.M."/>
            <person name="Lapidus A."/>
            <person name="Lindquist E.A."/>
            <person name="Lipzen A.M."/>
            <person name="Meier-Kolthoff J.P."/>
            <person name="Ohm R.A."/>
            <person name="Otillar R.P."/>
            <person name="Pangilinan J.L."/>
            <person name="Peng Y."/>
            <person name="Rokas A."/>
            <person name="Rosa C.A."/>
            <person name="Scheuner C."/>
            <person name="Sibirny A.A."/>
            <person name="Slot J.C."/>
            <person name="Stielow J.B."/>
            <person name="Sun H."/>
            <person name="Kurtzman C.P."/>
            <person name="Blackwell M."/>
            <person name="Grigoriev I.V."/>
            <person name="Jeffries T.W."/>
        </authorList>
    </citation>
    <scope>NUCLEOTIDE SEQUENCE [LARGE SCALE GENOMIC DNA]</scope>
    <source>
        <strain evidence="6 7">NRRL Y-2026</strain>
    </source>
</reference>
<evidence type="ECO:0000313" key="7">
    <source>
        <dbReference type="Proteomes" id="UP000094455"/>
    </source>
</evidence>
<dbReference type="RefSeq" id="XP_019019195.1">
    <property type="nucleotide sequence ID" value="XM_019163295.1"/>
</dbReference>
<dbReference type="GeneID" id="30179982"/>
<keyword evidence="4" id="KW-0539">Nucleus</keyword>
<protein>
    <recommendedName>
        <fullName evidence="5">Vps72/YL1 C-terminal domain-containing protein</fullName>
    </recommendedName>
</protein>
<dbReference type="GO" id="GO:0034080">
    <property type="term" value="P:CENP-A containing chromatin assembly"/>
    <property type="evidence" value="ECO:0007669"/>
    <property type="project" value="EnsemblFungi"/>
</dbReference>
<evidence type="ECO:0000256" key="4">
    <source>
        <dbReference type="ARBA" id="ARBA00023242"/>
    </source>
</evidence>
<dbReference type="STRING" id="763406.A0A1E3NPW1"/>
<dbReference type="InterPro" id="IPR013272">
    <property type="entry name" value="Vps72/YL1_C"/>
</dbReference>
<dbReference type="OrthoDB" id="49520at2759"/>
<dbReference type="SMART" id="SM00993">
    <property type="entry name" value="YL1_C"/>
    <property type="match status" value="1"/>
</dbReference>
<feature type="domain" description="Vps72/YL1 C-terminal" evidence="5">
    <location>
        <begin position="84"/>
        <end position="113"/>
    </location>
</feature>
<keyword evidence="2" id="KW-0805">Transcription regulation</keyword>
<dbReference type="PANTHER" id="PTHR31200:SF1">
    <property type="entry name" value="INO80 COMPLEX SUBUNIT C"/>
    <property type="match status" value="1"/>
</dbReference>
<gene>
    <name evidence="6" type="ORF">PICMEDRAFT_58395</name>
</gene>
<evidence type="ECO:0000256" key="1">
    <source>
        <dbReference type="ARBA" id="ARBA00004123"/>
    </source>
</evidence>
<keyword evidence="3" id="KW-0804">Transcription</keyword>
<sequence length="135" mass="15709">MTQGDELSLSRYMDIFATAEKFKNPNRVVKKVRYKGARLVLNEESRRLNQLQEEEKTLHPDQPPKDRTTYFSLAAPPSLRPIRTYCDITGLPTNYKSPHNQIRFYDKECYEIVRSMPAGVDQQYLSLRGANVILK</sequence>
<keyword evidence="7" id="KW-1185">Reference proteome</keyword>
<proteinExistence type="predicted"/>
<dbReference type="Pfam" id="PF08265">
    <property type="entry name" value="YL1_C"/>
    <property type="match status" value="1"/>
</dbReference>
<name>A0A1E3NPW1_9ASCO</name>
<comment type="subcellular location">
    <subcellularLocation>
        <location evidence="1">Nucleus</location>
    </subcellularLocation>
</comment>
<dbReference type="GO" id="GO:0006338">
    <property type="term" value="P:chromatin remodeling"/>
    <property type="evidence" value="ECO:0007669"/>
    <property type="project" value="EnsemblFungi"/>
</dbReference>
<dbReference type="Proteomes" id="UP000094455">
    <property type="component" value="Unassembled WGS sequence"/>
</dbReference>